<protein>
    <recommendedName>
        <fullName evidence="10">Maltose/maltodextrin transport system permease protein</fullName>
    </recommendedName>
</protein>
<comment type="similarity">
    <text evidence="2 10">Belongs to the binding-protein-dependent transport system permease family. MalFG subfamily.</text>
</comment>
<dbReference type="RefSeq" id="WP_091234386.1">
    <property type="nucleotide sequence ID" value="NZ_FNBG01000027.1"/>
</dbReference>
<feature type="transmembrane region" description="Helical" evidence="9">
    <location>
        <begin position="29"/>
        <end position="48"/>
    </location>
</feature>
<organism evidence="12 13">
    <name type="scientific">Fontibacillus panacisegetis</name>
    <dbReference type="NCBI Taxonomy" id="670482"/>
    <lineage>
        <taxon>Bacteria</taxon>
        <taxon>Bacillati</taxon>
        <taxon>Bacillota</taxon>
        <taxon>Bacilli</taxon>
        <taxon>Bacillales</taxon>
        <taxon>Paenibacillaceae</taxon>
        <taxon>Fontibacillus</taxon>
    </lineage>
</organism>
<feature type="transmembrane region" description="Helical" evidence="9">
    <location>
        <begin position="240"/>
        <end position="258"/>
    </location>
</feature>
<keyword evidence="6 9" id="KW-0812">Transmembrane</keyword>
<feature type="transmembrane region" description="Helical" evidence="9">
    <location>
        <begin position="341"/>
        <end position="360"/>
    </location>
</feature>
<evidence type="ECO:0000256" key="1">
    <source>
        <dbReference type="ARBA" id="ARBA00004651"/>
    </source>
</evidence>
<dbReference type="SUPFAM" id="SSF160964">
    <property type="entry name" value="MalF N-terminal region-like"/>
    <property type="match status" value="1"/>
</dbReference>
<evidence type="ECO:0000256" key="4">
    <source>
        <dbReference type="ARBA" id="ARBA00022475"/>
    </source>
</evidence>
<dbReference type="SUPFAM" id="SSF161098">
    <property type="entry name" value="MetI-like"/>
    <property type="match status" value="1"/>
</dbReference>
<proteinExistence type="inferred from homology"/>
<comment type="subcellular location">
    <subcellularLocation>
        <location evidence="1 9">Cell membrane</location>
        <topology evidence="1 9">Multi-pass membrane protein</topology>
    </subcellularLocation>
</comment>
<keyword evidence="4 10" id="KW-1003">Cell membrane</keyword>
<keyword evidence="13" id="KW-1185">Reference proteome</keyword>
<evidence type="ECO:0000256" key="5">
    <source>
        <dbReference type="ARBA" id="ARBA00022597"/>
    </source>
</evidence>
<dbReference type="PANTHER" id="PTHR47314">
    <property type="entry name" value="MALTOSE/MALTODEXTRIN TRANSPORT SYSTEM PERMEASE PROTEIN MALF"/>
    <property type="match status" value="1"/>
</dbReference>
<evidence type="ECO:0000256" key="6">
    <source>
        <dbReference type="ARBA" id="ARBA00022692"/>
    </source>
</evidence>
<dbReference type="GO" id="GO:0042956">
    <property type="term" value="P:maltodextrin transmembrane transport"/>
    <property type="evidence" value="ECO:0007669"/>
    <property type="project" value="TreeGrafter"/>
</dbReference>
<dbReference type="PROSITE" id="PS50928">
    <property type="entry name" value="ABC_TM1"/>
    <property type="match status" value="1"/>
</dbReference>
<sequence length="437" mass="49587">MGKHAKMAALLSVLFMGIGQLYNKQIIKGIIFILTEILALYLMVTMLIEKIYGLITLGSVPTHLEKVGRVYVNIPGDHSIFMLLEGLISLIILLLFISMYVSNIKDAYKNGQLREKGLNAPNFHNTIRNINDNSFPYAMLFIPGLGILLFTIVPIIFMIFLAFTNYTAPNHIPPKSLVDWVGLSTFKDLLFLKQWKNTIIGVSMWTIVWAVLSTFTCYLGGILVALLIQQKRIKFKVMWRMIYIIPYAIPQFISLLVMRNMLNYQFGPINQYLRYFGLGGLPWLNDPFWAKVTIIIVNMWIGIPSSMLLTIGLLGNIPKDLYEAADVDGASKFAKFRSITLPYILFATAPLLIMSFAFNINNFNVIYLLTEGLPANGDYVFAGSTDLLVTWLYKLALDNQRYNIASAVGLIVFILIASLSIYNFRRTKSYKEEDMVQ</sequence>
<feature type="transmembrane region" description="Helical" evidence="9">
    <location>
        <begin position="137"/>
        <end position="163"/>
    </location>
</feature>
<dbReference type="PANTHER" id="PTHR47314:SF1">
    <property type="entry name" value="MALTOSE_MALTODEXTRIN TRANSPORT SYSTEM PERMEASE PROTEIN MALF"/>
    <property type="match status" value="1"/>
</dbReference>
<evidence type="ECO:0000259" key="11">
    <source>
        <dbReference type="PROSITE" id="PS50928"/>
    </source>
</evidence>
<feature type="transmembrane region" description="Helical" evidence="9">
    <location>
        <begin position="288"/>
        <end position="314"/>
    </location>
</feature>
<dbReference type="Pfam" id="PF00528">
    <property type="entry name" value="BPD_transp_1"/>
    <property type="match status" value="1"/>
</dbReference>
<evidence type="ECO:0000256" key="2">
    <source>
        <dbReference type="ARBA" id="ARBA00009047"/>
    </source>
</evidence>
<dbReference type="GO" id="GO:1990060">
    <property type="term" value="C:maltose transport complex"/>
    <property type="evidence" value="ECO:0007669"/>
    <property type="project" value="TreeGrafter"/>
</dbReference>
<accession>A0A1G7RPF8</accession>
<dbReference type="GO" id="GO:0015423">
    <property type="term" value="F:ABC-type maltose transporter activity"/>
    <property type="evidence" value="ECO:0007669"/>
    <property type="project" value="TreeGrafter"/>
</dbReference>
<evidence type="ECO:0000313" key="12">
    <source>
        <dbReference type="EMBL" id="SDG12728.1"/>
    </source>
</evidence>
<dbReference type="InterPro" id="IPR035906">
    <property type="entry name" value="MetI-like_sf"/>
</dbReference>
<feature type="transmembrane region" description="Helical" evidence="9">
    <location>
        <begin position="80"/>
        <end position="101"/>
    </location>
</feature>
<feature type="domain" description="ABC transmembrane type-1" evidence="11">
    <location>
        <begin position="203"/>
        <end position="423"/>
    </location>
</feature>
<dbReference type="OrthoDB" id="9778687at2"/>
<comment type="function">
    <text evidence="10">Part of the ABC transporter complex MalEFGK involved in maltose/maltodextrin import. Probably responsible for the translocation of the substrate across the membrane.</text>
</comment>
<reference evidence="12 13" key="1">
    <citation type="submission" date="2016-10" db="EMBL/GenBank/DDBJ databases">
        <authorList>
            <person name="de Groot N.N."/>
        </authorList>
    </citation>
    <scope>NUCLEOTIDE SEQUENCE [LARGE SCALE GENOMIC DNA]</scope>
    <source>
        <strain evidence="12 13">DSM 28129</strain>
    </source>
</reference>
<dbReference type="Gene3D" id="1.10.3720.10">
    <property type="entry name" value="MetI-like"/>
    <property type="match status" value="1"/>
</dbReference>
<evidence type="ECO:0000256" key="10">
    <source>
        <dbReference type="RuleBase" id="RU367050"/>
    </source>
</evidence>
<keyword evidence="7 9" id="KW-1133">Transmembrane helix</keyword>
<evidence type="ECO:0000313" key="13">
    <source>
        <dbReference type="Proteomes" id="UP000198972"/>
    </source>
</evidence>
<gene>
    <name evidence="12" type="ORF">SAMN04488542_1275</name>
</gene>
<dbReference type="EMBL" id="FNBG01000027">
    <property type="protein sequence ID" value="SDG12728.1"/>
    <property type="molecule type" value="Genomic_DNA"/>
</dbReference>
<name>A0A1G7RPF8_9BACL</name>
<evidence type="ECO:0000256" key="3">
    <source>
        <dbReference type="ARBA" id="ARBA00022448"/>
    </source>
</evidence>
<dbReference type="AlphaFoldDB" id="A0A1G7RPF8"/>
<keyword evidence="3 9" id="KW-0813">Transport</keyword>
<evidence type="ECO:0000256" key="8">
    <source>
        <dbReference type="ARBA" id="ARBA00023136"/>
    </source>
</evidence>
<feature type="transmembrane region" description="Helical" evidence="9">
    <location>
        <begin position="402"/>
        <end position="422"/>
    </location>
</feature>
<keyword evidence="5 10" id="KW-0762">Sugar transport</keyword>
<evidence type="ECO:0000256" key="7">
    <source>
        <dbReference type="ARBA" id="ARBA00022989"/>
    </source>
</evidence>
<dbReference type="CDD" id="cd06261">
    <property type="entry name" value="TM_PBP2"/>
    <property type="match status" value="1"/>
</dbReference>
<keyword evidence="8 9" id="KW-0472">Membrane</keyword>
<feature type="transmembrane region" description="Helical" evidence="9">
    <location>
        <begin position="199"/>
        <end position="228"/>
    </location>
</feature>
<dbReference type="STRING" id="670482.SAMN04488542_1275"/>
<dbReference type="InterPro" id="IPR000515">
    <property type="entry name" value="MetI-like"/>
</dbReference>
<evidence type="ECO:0000256" key="9">
    <source>
        <dbReference type="RuleBase" id="RU363032"/>
    </source>
</evidence>
<dbReference type="Proteomes" id="UP000198972">
    <property type="component" value="Unassembled WGS sequence"/>
</dbReference>